<proteinExistence type="predicted"/>
<protein>
    <submittedName>
        <fullName evidence="3">RND family efflux transporter, MFP subunit</fullName>
    </submittedName>
</protein>
<dbReference type="PANTHER" id="PTHR30469">
    <property type="entry name" value="MULTIDRUG RESISTANCE PROTEIN MDTA"/>
    <property type="match status" value="1"/>
</dbReference>
<feature type="coiled-coil region" evidence="1">
    <location>
        <begin position="199"/>
        <end position="226"/>
    </location>
</feature>
<accession>A0A1H9AUZ9</accession>
<keyword evidence="4" id="KW-1185">Reference proteome</keyword>
<reference evidence="3 4" key="1">
    <citation type="submission" date="2016-10" db="EMBL/GenBank/DDBJ databases">
        <authorList>
            <person name="de Groot N.N."/>
        </authorList>
    </citation>
    <scope>NUCLEOTIDE SEQUENCE [LARGE SCALE GENOMIC DNA]</scope>
    <source>
        <strain evidence="3 4">DSM 22007</strain>
    </source>
</reference>
<gene>
    <name evidence="3" type="ORF">SAMN04488092_102251</name>
</gene>
<evidence type="ECO:0000256" key="1">
    <source>
        <dbReference type="SAM" id="Coils"/>
    </source>
</evidence>
<evidence type="ECO:0000313" key="4">
    <source>
        <dbReference type="Proteomes" id="UP000198634"/>
    </source>
</evidence>
<dbReference type="GO" id="GO:0015562">
    <property type="term" value="F:efflux transmembrane transporter activity"/>
    <property type="evidence" value="ECO:0007669"/>
    <property type="project" value="TreeGrafter"/>
</dbReference>
<sequence>MRFLRQSLTGLFLMSLTLGMVIYAGAMVRDAIQARLAKEAHVPQARERVFAVTVVQAEPQTLSPVLTAFGQVQSRRTLEIRAAVAGTVIELSQDFEEGSRVEAGQVLARIDPANAQSALDRAKNDQLDAEAETRDAARALELARDELSATQEQAELRERAFQRQKELSTRGVVTDAAVETAELAASSARQAVVSRRQALAQAEARVDQAATTLARASIALAEAERRLADTVIRAGFSGTLDQVAVVEGGLVSLNEQLARLIDGDALEVAFRISTPQYARLLDAQGRLIPAPVQVTLDVYGVDLVTPGQISRDSAAVGEGQTGRLIFARIDQPRGLKPGDFVSVAVEEPPLERVVRLPSKALDSAGNVLVLDDDERLEALAVELLRRQGDDVLVRAPGLAGREVVAERTPLLGAGIKVRVLRPAEEAAVAAEVPDMVELSAERRARLVSFVEDNQALPADVRTRILTRLQDEKVPAQMVQRLESRMGG</sequence>
<evidence type="ECO:0000259" key="2">
    <source>
        <dbReference type="Pfam" id="PF25917"/>
    </source>
</evidence>
<dbReference type="PANTHER" id="PTHR30469:SF15">
    <property type="entry name" value="HLYD FAMILY OF SECRETION PROTEINS"/>
    <property type="match status" value="1"/>
</dbReference>
<dbReference type="Proteomes" id="UP000198634">
    <property type="component" value="Unassembled WGS sequence"/>
</dbReference>
<name>A0A1H9AUZ9_9RHOB</name>
<dbReference type="RefSeq" id="WP_090268389.1">
    <property type="nucleotide sequence ID" value="NZ_FOEP01000002.1"/>
</dbReference>
<feature type="domain" description="Multidrug resistance protein MdtA-like barrel-sandwich hybrid" evidence="2">
    <location>
        <begin position="76"/>
        <end position="259"/>
    </location>
</feature>
<dbReference type="Gene3D" id="2.40.50.100">
    <property type="match status" value="2"/>
</dbReference>
<dbReference type="Gene3D" id="2.40.420.20">
    <property type="match status" value="1"/>
</dbReference>
<evidence type="ECO:0000313" key="3">
    <source>
        <dbReference type="EMBL" id="SEP79748.1"/>
    </source>
</evidence>
<dbReference type="GO" id="GO:1990281">
    <property type="term" value="C:efflux pump complex"/>
    <property type="evidence" value="ECO:0007669"/>
    <property type="project" value="TreeGrafter"/>
</dbReference>
<dbReference type="InterPro" id="IPR058625">
    <property type="entry name" value="MdtA-like_BSH"/>
</dbReference>
<dbReference type="AlphaFoldDB" id="A0A1H9AUZ9"/>
<dbReference type="Gene3D" id="2.40.30.170">
    <property type="match status" value="1"/>
</dbReference>
<dbReference type="OrthoDB" id="7626141at2"/>
<dbReference type="Pfam" id="PF25917">
    <property type="entry name" value="BSH_RND"/>
    <property type="match status" value="1"/>
</dbReference>
<dbReference type="EMBL" id="FOEP01000002">
    <property type="protein sequence ID" value="SEP79748.1"/>
    <property type="molecule type" value="Genomic_DNA"/>
</dbReference>
<organism evidence="3 4">
    <name type="scientific">Thalassovita taeanensis</name>
    <dbReference type="NCBI Taxonomy" id="657014"/>
    <lineage>
        <taxon>Bacteria</taxon>
        <taxon>Pseudomonadati</taxon>
        <taxon>Pseudomonadota</taxon>
        <taxon>Alphaproteobacteria</taxon>
        <taxon>Rhodobacterales</taxon>
        <taxon>Roseobacteraceae</taxon>
        <taxon>Thalassovita</taxon>
    </lineage>
</organism>
<dbReference type="STRING" id="657014.SAMN04488092_102251"/>
<dbReference type="Gene3D" id="1.10.287.470">
    <property type="entry name" value="Helix hairpin bin"/>
    <property type="match status" value="1"/>
</dbReference>
<dbReference type="SUPFAM" id="SSF111369">
    <property type="entry name" value="HlyD-like secretion proteins"/>
    <property type="match status" value="1"/>
</dbReference>
<keyword evidence="1" id="KW-0175">Coiled coil</keyword>